<name>A0A2J7PDR7_9NEOP</name>
<sequence>MKLRDLPTQQRLLAERIINEALFEAEMGTLTTSHKLILPPQRLFCAMIPSPQQYERQQYHQFDSATPIHSTPTCPSPTFPTQTTSHSLGPSHSSVQHYQHQAHPYPSPQILTSVQQHEHPPCPQLAGVHSDTVASISSISAASYLSKC</sequence>
<dbReference type="OrthoDB" id="6617753at2759"/>
<organism evidence="1 2">
    <name type="scientific">Cryptotermes secundus</name>
    <dbReference type="NCBI Taxonomy" id="105785"/>
    <lineage>
        <taxon>Eukaryota</taxon>
        <taxon>Metazoa</taxon>
        <taxon>Ecdysozoa</taxon>
        <taxon>Arthropoda</taxon>
        <taxon>Hexapoda</taxon>
        <taxon>Insecta</taxon>
        <taxon>Pterygota</taxon>
        <taxon>Neoptera</taxon>
        <taxon>Polyneoptera</taxon>
        <taxon>Dictyoptera</taxon>
        <taxon>Blattodea</taxon>
        <taxon>Blattoidea</taxon>
        <taxon>Termitoidae</taxon>
        <taxon>Kalotermitidae</taxon>
        <taxon>Cryptotermitinae</taxon>
        <taxon>Cryptotermes</taxon>
    </lineage>
</organism>
<accession>A0A2J7PDR7</accession>
<dbReference type="AlphaFoldDB" id="A0A2J7PDR7"/>
<reference evidence="1 2" key="1">
    <citation type="submission" date="2017-12" db="EMBL/GenBank/DDBJ databases">
        <title>Hemimetabolous genomes reveal molecular basis of termite eusociality.</title>
        <authorList>
            <person name="Harrison M.C."/>
            <person name="Jongepier E."/>
            <person name="Robertson H.M."/>
            <person name="Arning N."/>
            <person name="Bitard-Feildel T."/>
            <person name="Chao H."/>
            <person name="Childers C.P."/>
            <person name="Dinh H."/>
            <person name="Doddapaneni H."/>
            <person name="Dugan S."/>
            <person name="Gowin J."/>
            <person name="Greiner C."/>
            <person name="Han Y."/>
            <person name="Hu H."/>
            <person name="Hughes D.S.T."/>
            <person name="Huylmans A.-K."/>
            <person name="Kemena C."/>
            <person name="Kremer L.P.M."/>
            <person name="Lee S.L."/>
            <person name="Lopez-Ezquerra A."/>
            <person name="Mallet L."/>
            <person name="Monroy-Kuhn J.M."/>
            <person name="Moser A."/>
            <person name="Murali S.C."/>
            <person name="Muzny D.M."/>
            <person name="Otani S."/>
            <person name="Piulachs M.-D."/>
            <person name="Poelchau M."/>
            <person name="Qu J."/>
            <person name="Schaub F."/>
            <person name="Wada-Katsumata A."/>
            <person name="Worley K.C."/>
            <person name="Xie Q."/>
            <person name="Ylla G."/>
            <person name="Poulsen M."/>
            <person name="Gibbs R.A."/>
            <person name="Schal C."/>
            <person name="Richards S."/>
            <person name="Belles X."/>
            <person name="Korb J."/>
            <person name="Bornberg-Bauer E."/>
        </authorList>
    </citation>
    <scope>NUCLEOTIDE SEQUENCE [LARGE SCALE GENOMIC DNA]</scope>
    <source>
        <tissue evidence="1">Whole body</tissue>
    </source>
</reference>
<gene>
    <name evidence="1" type="ORF">B7P43_G16424</name>
</gene>
<dbReference type="Proteomes" id="UP000235965">
    <property type="component" value="Unassembled WGS sequence"/>
</dbReference>
<evidence type="ECO:0000313" key="1">
    <source>
        <dbReference type="EMBL" id="PNF14480.1"/>
    </source>
</evidence>
<protein>
    <submittedName>
        <fullName evidence="1">Uncharacterized protein</fullName>
    </submittedName>
</protein>
<proteinExistence type="predicted"/>
<dbReference type="InParanoid" id="A0A2J7PDR7"/>
<keyword evidence="2" id="KW-1185">Reference proteome</keyword>
<evidence type="ECO:0000313" key="2">
    <source>
        <dbReference type="Proteomes" id="UP000235965"/>
    </source>
</evidence>
<comment type="caution">
    <text evidence="1">The sequence shown here is derived from an EMBL/GenBank/DDBJ whole genome shotgun (WGS) entry which is preliminary data.</text>
</comment>
<dbReference type="EMBL" id="NEVH01026157">
    <property type="protein sequence ID" value="PNF14480.1"/>
    <property type="molecule type" value="Genomic_DNA"/>
</dbReference>